<dbReference type="Gene3D" id="2.160.20.80">
    <property type="entry name" value="E3 ubiquitin-protein ligase SopA"/>
    <property type="match status" value="1"/>
</dbReference>
<dbReference type="OrthoDB" id="2579959at2"/>
<accession>A0A1H1F307</accession>
<evidence type="ECO:0000313" key="2">
    <source>
        <dbReference type="Proteomes" id="UP000217103"/>
    </source>
</evidence>
<dbReference type="Proteomes" id="UP000217103">
    <property type="component" value="Unassembled WGS sequence"/>
</dbReference>
<organism evidence="1 2">
    <name type="scientific">Thermostaphylospora chromogena</name>
    <dbReference type="NCBI Taxonomy" id="35622"/>
    <lineage>
        <taxon>Bacteria</taxon>
        <taxon>Bacillati</taxon>
        <taxon>Actinomycetota</taxon>
        <taxon>Actinomycetes</taxon>
        <taxon>Streptosporangiales</taxon>
        <taxon>Thermomonosporaceae</taxon>
        <taxon>Thermostaphylospora</taxon>
    </lineage>
</organism>
<dbReference type="STRING" id="35622.SAMN04489764_2735"/>
<gene>
    <name evidence="1" type="ORF">SAMN04489764_2735</name>
</gene>
<dbReference type="RefSeq" id="WP_093259375.1">
    <property type="nucleotide sequence ID" value="NZ_FNKK01000002.1"/>
</dbReference>
<dbReference type="PANTHER" id="PTHR14136">
    <property type="entry name" value="BTB_POZ DOMAIN-CONTAINING PROTEIN KCTD9"/>
    <property type="match status" value="1"/>
</dbReference>
<evidence type="ECO:0000313" key="1">
    <source>
        <dbReference type="EMBL" id="SDQ94796.1"/>
    </source>
</evidence>
<proteinExistence type="predicted"/>
<dbReference type="PANTHER" id="PTHR14136:SF17">
    <property type="entry name" value="BTB_POZ DOMAIN-CONTAINING PROTEIN KCTD9"/>
    <property type="match status" value="1"/>
</dbReference>
<keyword evidence="2" id="KW-1185">Reference proteome</keyword>
<dbReference type="AlphaFoldDB" id="A0A1H1F307"/>
<dbReference type="InterPro" id="IPR001646">
    <property type="entry name" value="5peptide_repeat"/>
</dbReference>
<reference evidence="1 2" key="1">
    <citation type="submission" date="2016-10" db="EMBL/GenBank/DDBJ databases">
        <authorList>
            <person name="de Groot N.N."/>
        </authorList>
    </citation>
    <scope>NUCLEOTIDE SEQUENCE [LARGE SCALE GENOMIC DNA]</scope>
    <source>
        <strain evidence="1 2">DSM 43794</strain>
    </source>
</reference>
<dbReference type="EMBL" id="FNKK01000002">
    <property type="protein sequence ID" value="SDQ94796.1"/>
    <property type="molecule type" value="Genomic_DNA"/>
</dbReference>
<sequence>MPTPRRRADLPFAGYLEAFEGEPVPSGVYDTLSVDGREFDGVDAGGARFVECAFSSVTFTAAKLPRARLNDVWLDTVRWTGCDLTETSWLDVEMVGSVLGGVAMPAAELLRVTFHGCKFEGVNLRFAALREVTFADCVLREVDLAEAALHTVAFPGSSLEGVRLHRARMEGVDLRGATALGISDGHDALRGATISTSQLLELAPMLAHALGVTVRDR</sequence>
<dbReference type="Pfam" id="PF13599">
    <property type="entry name" value="Pentapeptide_4"/>
    <property type="match status" value="1"/>
</dbReference>
<dbReference type="InterPro" id="IPR051082">
    <property type="entry name" value="Pentapeptide-BTB/POZ_domain"/>
</dbReference>
<dbReference type="SUPFAM" id="SSF141571">
    <property type="entry name" value="Pentapeptide repeat-like"/>
    <property type="match status" value="1"/>
</dbReference>
<name>A0A1H1F307_9ACTN</name>
<protein>
    <submittedName>
        <fullName evidence="1">Pentapeptide repeat-containing protein</fullName>
    </submittedName>
</protein>